<keyword evidence="2" id="KW-1185">Reference proteome</keyword>
<accession>M4C373</accession>
<dbReference type="EMBL" id="JH598154">
    <property type="status" value="NOT_ANNOTATED_CDS"/>
    <property type="molecule type" value="Genomic_DNA"/>
</dbReference>
<proteinExistence type="predicted"/>
<dbReference type="VEuPathDB" id="FungiDB:HpaG813540"/>
<name>M4C373_HYAAE</name>
<evidence type="ECO:0000313" key="1">
    <source>
        <dbReference type="EnsemblProtists" id="HpaP813540"/>
    </source>
</evidence>
<evidence type="ECO:0000313" key="2">
    <source>
        <dbReference type="Proteomes" id="UP000011713"/>
    </source>
</evidence>
<dbReference type="AlphaFoldDB" id="M4C373"/>
<dbReference type="Proteomes" id="UP000011713">
    <property type="component" value="Unassembled WGS sequence"/>
</dbReference>
<dbReference type="EnsemblProtists" id="HpaT813540">
    <property type="protein sequence ID" value="HpaP813540"/>
    <property type="gene ID" value="HpaG813540"/>
</dbReference>
<organism evidence="1 2">
    <name type="scientific">Hyaloperonospora arabidopsidis (strain Emoy2)</name>
    <name type="common">Downy mildew agent</name>
    <name type="synonym">Peronospora arabidopsidis</name>
    <dbReference type="NCBI Taxonomy" id="559515"/>
    <lineage>
        <taxon>Eukaryota</taxon>
        <taxon>Sar</taxon>
        <taxon>Stramenopiles</taxon>
        <taxon>Oomycota</taxon>
        <taxon>Peronosporomycetes</taxon>
        <taxon>Peronosporales</taxon>
        <taxon>Peronosporaceae</taxon>
        <taxon>Hyaloperonospora</taxon>
    </lineage>
</organism>
<reference evidence="1" key="2">
    <citation type="submission" date="2015-06" db="UniProtKB">
        <authorList>
            <consortium name="EnsemblProtists"/>
        </authorList>
    </citation>
    <scope>IDENTIFICATION</scope>
    <source>
        <strain evidence="1">Emoy2</strain>
    </source>
</reference>
<dbReference type="HOGENOM" id="CLU_2890572_0_0_1"/>
<sequence>MPNGSPGRVSVAVSRHCVGDSSDIPLVPRQQIRLEPYVGPGAGDSCVLDDVQKRELILSRRFP</sequence>
<reference evidence="2" key="1">
    <citation type="journal article" date="2010" name="Science">
        <title>Signatures of adaptation to obligate biotrophy in the Hyaloperonospora arabidopsidis genome.</title>
        <authorList>
            <person name="Baxter L."/>
            <person name="Tripathy S."/>
            <person name="Ishaque N."/>
            <person name="Boot N."/>
            <person name="Cabral A."/>
            <person name="Kemen E."/>
            <person name="Thines M."/>
            <person name="Ah-Fong A."/>
            <person name="Anderson R."/>
            <person name="Badejoko W."/>
            <person name="Bittner-Eddy P."/>
            <person name="Boore J.L."/>
            <person name="Chibucos M.C."/>
            <person name="Coates M."/>
            <person name="Dehal P."/>
            <person name="Delehaunty K."/>
            <person name="Dong S."/>
            <person name="Downton P."/>
            <person name="Dumas B."/>
            <person name="Fabro G."/>
            <person name="Fronick C."/>
            <person name="Fuerstenberg S.I."/>
            <person name="Fulton L."/>
            <person name="Gaulin E."/>
            <person name="Govers F."/>
            <person name="Hughes L."/>
            <person name="Humphray S."/>
            <person name="Jiang R.H."/>
            <person name="Judelson H."/>
            <person name="Kamoun S."/>
            <person name="Kyung K."/>
            <person name="Meijer H."/>
            <person name="Minx P."/>
            <person name="Morris P."/>
            <person name="Nelson J."/>
            <person name="Phuntumart V."/>
            <person name="Qutob D."/>
            <person name="Rehmany A."/>
            <person name="Rougon-Cardoso A."/>
            <person name="Ryden P."/>
            <person name="Torto-Alalibo T."/>
            <person name="Studholme D."/>
            <person name="Wang Y."/>
            <person name="Win J."/>
            <person name="Wood J."/>
            <person name="Clifton S.W."/>
            <person name="Rogers J."/>
            <person name="Van den Ackerveken G."/>
            <person name="Jones J.D."/>
            <person name="McDowell J.M."/>
            <person name="Beynon J."/>
            <person name="Tyler B.M."/>
        </authorList>
    </citation>
    <scope>NUCLEOTIDE SEQUENCE [LARGE SCALE GENOMIC DNA]</scope>
    <source>
        <strain evidence="2">Emoy2</strain>
    </source>
</reference>
<dbReference type="InParanoid" id="M4C373"/>
<protein>
    <submittedName>
        <fullName evidence="1">Uncharacterized protein</fullName>
    </submittedName>
</protein>